<name>D3BPA4_HETP5</name>
<proteinExistence type="predicted"/>
<reference evidence="1 2" key="1">
    <citation type="journal article" date="2011" name="Genome Res.">
        <title>Phylogeny-wide analysis of social amoeba genomes highlights ancient origins for complex intercellular communication.</title>
        <authorList>
            <person name="Heidel A.J."/>
            <person name="Lawal H.M."/>
            <person name="Felder M."/>
            <person name="Schilde C."/>
            <person name="Helps N.R."/>
            <person name="Tunggal B."/>
            <person name="Rivero F."/>
            <person name="John U."/>
            <person name="Schleicher M."/>
            <person name="Eichinger L."/>
            <person name="Platzer M."/>
            <person name="Noegel A.A."/>
            <person name="Schaap P."/>
            <person name="Gloeckner G."/>
        </authorList>
    </citation>
    <scope>NUCLEOTIDE SEQUENCE [LARGE SCALE GENOMIC DNA]</scope>
    <source>
        <strain evidence="2">ATCC 26659 / Pp 5 / PN500</strain>
    </source>
</reference>
<dbReference type="PANTHER" id="PTHR46586:SF3">
    <property type="entry name" value="ANKYRIN REPEAT-CONTAINING PROTEIN"/>
    <property type="match status" value="1"/>
</dbReference>
<dbReference type="InParanoid" id="D3BPA4"/>
<accession>D3BPA4</accession>
<gene>
    <name evidence="1" type="ORF">PPL_09867</name>
</gene>
<dbReference type="InterPro" id="IPR036770">
    <property type="entry name" value="Ankyrin_rpt-contain_sf"/>
</dbReference>
<dbReference type="EMBL" id="ADBJ01000044">
    <property type="protein sequence ID" value="EFA77114.1"/>
    <property type="molecule type" value="Genomic_DNA"/>
</dbReference>
<dbReference type="SMART" id="SM00248">
    <property type="entry name" value="ANK"/>
    <property type="match status" value="7"/>
</dbReference>
<dbReference type="RefSeq" id="XP_020429243.1">
    <property type="nucleotide sequence ID" value="XM_020580656.1"/>
</dbReference>
<dbReference type="GeneID" id="31365339"/>
<dbReference type="Pfam" id="PF13637">
    <property type="entry name" value="Ank_4"/>
    <property type="match status" value="1"/>
</dbReference>
<evidence type="ECO:0000313" key="1">
    <source>
        <dbReference type="EMBL" id="EFA77114.1"/>
    </source>
</evidence>
<protein>
    <recommendedName>
        <fullName evidence="3">Ankyrin repeat protein</fullName>
    </recommendedName>
</protein>
<sequence length="784" mass="90649">MDNNIFLFVFKNKVLHRYIFESVRFIHNKKHLKSLPWYSVLYSPKTLLSYRLFSEFKELLESDEVYFPFGDIGPYLKYAFDHFPTIQYVHSKYPNVRAWTSTVVLEAAVNGSLEVVKFINENQIIKNFNEAFVQACIYDRLEVVEYLYPIAIQSLSVNDIESVILTASKKGYFDIIKFLFDRGHIKKKLARVIESASVHQQYKVLEYLIDSEKDKHLLKFTPKTLNMFAKYGQLDLLQRSIDDCDGNSTELEQTLDYAASGGQFEVLKWLTENKRGVCTTRAIDKASGKGHYEIVRYLHENRSEGCFPIAMDEAAKGNHIEIVRFLHENRSEGCTVNAINNAAKYGHFKMIRFLVENRTERFSTIAVNNAALNGYYDLAVYLYDLQPEKCNALAVLVAAAKGGHIDIVKYFFDKIVTFNRSIKEVLKHPNEEIFNFLFREKRITFEINLKDIENMIKLGSLEGIKFLYERSPHLFGGYAFTLALEHKQLGILDYLYNNCHNIVYYKSLLTNAILTRDDDIIKYVLSMDIDVIQDITRISDLLPDLLKSLLYWHSYLSGTSLEMFINKYLEHLKSINTICLNLNQVEFRLILPIHRLGINLMTSVHINHAIISGNLRLVRLFNENNPEGFEDPYIVHNQMNCRSLYLNVFKYLYPYRSASFNTSLLLRAAEIGSLETIEFLHQQQSNNHQFTTSVMDAAAGHGHLDIVKFLHYNRTEGCSKKAFNSAATYGKLEIFDFLHKNRTEGCSPGLSEVVAKNGYYHMVKYIHNNRTDACTDNCACNTLR</sequence>
<dbReference type="PANTHER" id="PTHR46586">
    <property type="entry name" value="ANKYRIN REPEAT-CONTAINING PROTEIN"/>
    <property type="match status" value="1"/>
</dbReference>
<evidence type="ECO:0000313" key="2">
    <source>
        <dbReference type="Proteomes" id="UP000001396"/>
    </source>
</evidence>
<dbReference type="InterPro" id="IPR052050">
    <property type="entry name" value="SecEffector_AnkRepeat"/>
</dbReference>
<dbReference type="Gene3D" id="1.25.40.20">
    <property type="entry name" value="Ankyrin repeat-containing domain"/>
    <property type="match status" value="3"/>
</dbReference>
<dbReference type="InterPro" id="IPR002110">
    <property type="entry name" value="Ankyrin_rpt"/>
</dbReference>
<keyword evidence="2" id="KW-1185">Reference proteome</keyword>
<dbReference type="Proteomes" id="UP000001396">
    <property type="component" value="Unassembled WGS sequence"/>
</dbReference>
<comment type="caution">
    <text evidence="1">The sequence shown here is derived from an EMBL/GenBank/DDBJ whole genome shotgun (WGS) entry which is preliminary data.</text>
</comment>
<dbReference type="SUPFAM" id="SSF48403">
    <property type="entry name" value="Ankyrin repeat"/>
    <property type="match status" value="2"/>
</dbReference>
<organism evidence="1 2">
    <name type="scientific">Heterostelium pallidum (strain ATCC 26659 / Pp 5 / PN500)</name>
    <name type="common">Cellular slime mold</name>
    <name type="synonym">Polysphondylium pallidum</name>
    <dbReference type="NCBI Taxonomy" id="670386"/>
    <lineage>
        <taxon>Eukaryota</taxon>
        <taxon>Amoebozoa</taxon>
        <taxon>Evosea</taxon>
        <taxon>Eumycetozoa</taxon>
        <taxon>Dictyostelia</taxon>
        <taxon>Acytosteliales</taxon>
        <taxon>Acytosteliaceae</taxon>
        <taxon>Heterostelium</taxon>
    </lineage>
</organism>
<evidence type="ECO:0008006" key="3">
    <source>
        <dbReference type="Google" id="ProtNLM"/>
    </source>
</evidence>
<dbReference type="AlphaFoldDB" id="D3BPA4"/>